<organism evidence="8 9">
    <name type="scientific">Ensete ventricosum</name>
    <name type="common">Abyssinian banana</name>
    <name type="synonym">Musa ensete</name>
    <dbReference type="NCBI Taxonomy" id="4639"/>
    <lineage>
        <taxon>Eukaryota</taxon>
        <taxon>Viridiplantae</taxon>
        <taxon>Streptophyta</taxon>
        <taxon>Embryophyta</taxon>
        <taxon>Tracheophyta</taxon>
        <taxon>Spermatophyta</taxon>
        <taxon>Magnoliopsida</taxon>
        <taxon>Liliopsida</taxon>
        <taxon>Zingiberales</taxon>
        <taxon>Musaceae</taxon>
        <taxon>Ensete</taxon>
    </lineage>
</organism>
<dbReference type="InterPro" id="IPR003035">
    <property type="entry name" value="RWP-RK_dom"/>
</dbReference>
<dbReference type="AlphaFoldDB" id="A0AAV8QZX8"/>
<keyword evidence="2" id="KW-0238">DNA-binding</keyword>
<evidence type="ECO:0000259" key="6">
    <source>
        <dbReference type="PROSITE" id="PS51519"/>
    </source>
</evidence>
<evidence type="ECO:0000313" key="9">
    <source>
        <dbReference type="Proteomes" id="UP001222027"/>
    </source>
</evidence>
<feature type="compositionally biased region" description="Polar residues" evidence="5">
    <location>
        <begin position="813"/>
        <end position="829"/>
    </location>
</feature>
<gene>
    <name evidence="8" type="ORF">OPV22_013691</name>
</gene>
<accession>A0AAV8QZX8</accession>
<dbReference type="Pfam" id="PF00564">
    <property type="entry name" value="PB1"/>
    <property type="match status" value="1"/>
</dbReference>
<evidence type="ECO:0000256" key="1">
    <source>
        <dbReference type="ARBA" id="ARBA00023015"/>
    </source>
</evidence>
<dbReference type="InterPro" id="IPR045012">
    <property type="entry name" value="NLP"/>
</dbReference>
<dbReference type="PROSITE" id="PS51519">
    <property type="entry name" value="RWP_RK"/>
    <property type="match status" value="1"/>
</dbReference>
<evidence type="ECO:0000256" key="3">
    <source>
        <dbReference type="ARBA" id="ARBA00023163"/>
    </source>
</evidence>
<comment type="caution">
    <text evidence="8">The sequence shown here is derived from an EMBL/GenBank/DDBJ whole genome shotgun (WGS) entry which is preliminary data.</text>
</comment>
<sequence>MDIGPGMDGFAPADCGWSGSPMIPCDPFALSELVNFDGYIESCSPATIVDQIFTLSFSIVQQTPGVWASPAQDTDAIAGDTSGAYYSCEEKMAPQKANLLSELPSHRPGMDIASRKIGCVGFDDISNEGNSTVPRPLGGVSLPDRMLTTLSLLKESSSGGAILAQVWMPIKQGNQYVLSTSEQPFLCNQNLAGYREVSRHFTFPTKDAPGLFLGLPGRVFISGRPEWTSNVIYYNMFEYLRVDYALIHGVRGSLAVPIFDPDGRSCRAVLELVTTIEKPNFDTEMESVCEALQAVNLRSIKTQAHQQSFTKSQISVFSEIHDVLRAICHAHMLPLALTWIPIWCDDGAIYEANFEKDDIGGVMEPTSRRPILCIQKLACYVSDRRVQDFLHVCAEHNLEKGQGVAGKALRSSYAFFSPDVRVYDIREYPLAHHARRFDLRAAVAFRLKSTYTGNDDYILEFFLPINCRGSEEQQLLLSNLSSTIRRIHGSLRTVLDADIGGSEIMRVGNHKEASLRSSSTALSMQSSQLMDGNSETTTEMHFGIQNMGSNEQSAGAHHEQFKSISTKHMQKQHSTATKNISLSVLQRYFSGSLKDAANSIGVCPTTLKKVCRQYGILRWPSRKINKVNRSLQKIQKVIRCVQGVEGALKYDPSTGCLVASGFPLENPPLISSEPKGQDIVPASSSHHSETNHSIGKVERDYFFRGRYQGGTMLKCETNKLGIPSNDCNGDFASDGVLLPYANMQGALSWPTYSKDASDCSYNSKEAVCQGSKDGLSFMTNECQIMSRNFSFVASDQMLMEIECNDGIVEHSHPSSGTTYSSNGRASSHPSFEKSKALISQTGPLITVKATYKGDTVRFKFLPSMGSHHLFEEIGRRFKLLAGTFQLKYMDNNEEWVPLVNDFDLRKCVNVPNNIGPKRVKLQVRDITSKLSSSNSPMFLHSLLMQRQKHPQKRKSWCGRVMEVIILWKSVVKPTAAKSEGITANSNKSRLRKCTSLKAAASLTRVCLCAPISSYNEVLQAEVLPRRSYSYSRSKPLAAPPERSVTSIRTSGEGRRVFRGKSLTDDMMMRRFVVEEEAMMQLKRRNQMEFIRKRSIMRRRRQIGPSPLSRMVMAGEE</sequence>
<dbReference type="Pfam" id="PF02042">
    <property type="entry name" value="RWP-RK"/>
    <property type="match status" value="1"/>
</dbReference>
<dbReference type="PANTHER" id="PTHR32002:SF41">
    <property type="entry name" value="PROTEIN NLP8"/>
    <property type="match status" value="1"/>
</dbReference>
<dbReference type="Pfam" id="PF22922">
    <property type="entry name" value="GAF_NLP"/>
    <property type="match status" value="1"/>
</dbReference>
<dbReference type="GO" id="GO:0003677">
    <property type="term" value="F:DNA binding"/>
    <property type="evidence" value="ECO:0007669"/>
    <property type="project" value="UniProtKB-KW"/>
</dbReference>
<proteinExistence type="predicted"/>
<dbReference type="Gene3D" id="3.10.20.90">
    <property type="entry name" value="Phosphatidylinositol 3-kinase Catalytic Subunit, Chain A, domain 1"/>
    <property type="match status" value="1"/>
</dbReference>
<keyword evidence="4" id="KW-0539">Nucleus</keyword>
<evidence type="ECO:0000256" key="2">
    <source>
        <dbReference type="ARBA" id="ARBA00023125"/>
    </source>
</evidence>
<feature type="domain" description="PB1" evidence="7">
    <location>
        <begin position="844"/>
        <end position="926"/>
    </location>
</feature>
<keyword evidence="3" id="KW-0804">Transcription</keyword>
<feature type="domain" description="RWP-RK" evidence="6">
    <location>
        <begin position="562"/>
        <end position="647"/>
    </location>
</feature>
<dbReference type="GO" id="GO:0003700">
    <property type="term" value="F:DNA-binding transcription factor activity"/>
    <property type="evidence" value="ECO:0007669"/>
    <property type="project" value="InterPro"/>
</dbReference>
<dbReference type="SUPFAM" id="SSF54277">
    <property type="entry name" value="CAD &amp; PB1 domains"/>
    <property type="match status" value="1"/>
</dbReference>
<dbReference type="SUPFAM" id="SSF55781">
    <property type="entry name" value="GAF domain-like"/>
    <property type="match status" value="1"/>
</dbReference>
<dbReference type="SMART" id="SM00666">
    <property type="entry name" value="PB1"/>
    <property type="match status" value="1"/>
</dbReference>
<evidence type="ECO:0000313" key="8">
    <source>
        <dbReference type="EMBL" id="KAJ8491970.1"/>
    </source>
</evidence>
<evidence type="ECO:0000256" key="5">
    <source>
        <dbReference type="SAM" id="MobiDB-lite"/>
    </source>
</evidence>
<evidence type="ECO:0000259" key="7">
    <source>
        <dbReference type="PROSITE" id="PS51745"/>
    </source>
</evidence>
<reference evidence="8 9" key="1">
    <citation type="submission" date="2022-12" db="EMBL/GenBank/DDBJ databases">
        <title>Chromosome-scale assembly of the Ensete ventricosum genome.</title>
        <authorList>
            <person name="Dussert Y."/>
            <person name="Stocks J."/>
            <person name="Wendawek A."/>
            <person name="Woldeyes F."/>
            <person name="Nichols R.A."/>
            <person name="Borrell J.S."/>
        </authorList>
    </citation>
    <scope>NUCLEOTIDE SEQUENCE [LARGE SCALE GENOMIC DNA]</scope>
    <source>
        <strain evidence="9">cv. Maze</strain>
        <tissue evidence="8">Seeds</tissue>
    </source>
</reference>
<evidence type="ECO:0008006" key="10">
    <source>
        <dbReference type="Google" id="ProtNLM"/>
    </source>
</evidence>
<dbReference type="Proteomes" id="UP001222027">
    <property type="component" value="Unassembled WGS sequence"/>
</dbReference>
<protein>
    <recommendedName>
        <fullName evidence="10">RWP-RK domain-containing protein</fullName>
    </recommendedName>
</protein>
<keyword evidence="1" id="KW-0805">Transcription regulation</keyword>
<dbReference type="PROSITE" id="PS51745">
    <property type="entry name" value="PB1"/>
    <property type="match status" value="1"/>
</dbReference>
<dbReference type="InterPro" id="IPR055081">
    <property type="entry name" value="NLP1-9_GAF"/>
</dbReference>
<name>A0AAV8QZX8_ENSVE</name>
<evidence type="ECO:0000256" key="4">
    <source>
        <dbReference type="ARBA" id="ARBA00023242"/>
    </source>
</evidence>
<dbReference type="PANTHER" id="PTHR32002">
    <property type="entry name" value="PROTEIN NLP8"/>
    <property type="match status" value="1"/>
</dbReference>
<keyword evidence="9" id="KW-1185">Reference proteome</keyword>
<dbReference type="InterPro" id="IPR000270">
    <property type="entry name" value="PB1_dom"/>
</dbReference>
<dbReference type="InterPro" id="IPR053793">
    <property type="entry name" value="PB1-like"/>
</dbReference>
<dbReference type="EMBL" id="JAQQAF010000004">
    <property type="protein sequence ID" value="KAJ8491970.1"/>
    <property type="molecule type" value="Genomic_DNA"/>
</dbReference>
<feature type="region of interest" description="Disordered" evidence="5">
    <location>
        <begin position="812"/>
        <end position="832"/>
    </location>
</feature>